<dbReference type="AlphaFoldDB" id="A0A9E6MZ67"/>
<dbReference type="RefSeq" id="WP_273145821.1">
    <property type="nucleotide sequence ID" value="NZ_CP053675.1"/>
</dbReference>
<evidence type="ECO:0000313" key="1">
    <source>
        <dbReference type="EMBL" id="QWY78454.1"/>
    </source>
</evidence>
<sequence length="177" mass="19045">MRLDDIIKGVGFGGNASATPATFATLQGGKGVNVAKVAGVAVANLQKQARCWFVTEPGRKSFEVYCCSPSALMSEVLDGRPDGTAATPCEPKPVKAFSPPAINIEPWRDRLWAQLDEKPALNYAIEVVLPSDDNPDVEIRVVRRGVGTFTLLVPRGTMTPVECQLKILELCCAWADS</sequence>
<accession>A0A9E6MZ67</accession>
<proteinExistence type="predicted"/>
<reference evidence="1" key="1">
    <citation type="submission" date="2021-02" db="EMBL/GenBank/DDBJ databases">
        <title>Comparative genomics of Ferrovum myxofaciens strains, predominant extremophile bacteria forming large biofilm stalactites in acid mine ecosystems.</title>
        <authorList>
            <person name="Burkartova K."/>
            <person name="Ridl J."/>
            <person name="Pajer P."/>
            <person name="Falteisek L."/>
        </authorList>
    </citation>
    <scope>NUCLEOTIDE SEQUENCE</scope>
    <source>
        <strain evidence="1">MI1III</strain>
    </source>
</reference>
<dbReference type="EMBL" id="CP071137">
    <property type="protein sequence ID" value="QWY78454.1"/>
    <property type="molecule type" value="Genomic_DNA"/>
</dbReference>
<organism evidence="1 2">
    <name type="scientific">Ferrovum myxofaciens</name>
    <dbReference type="NCBI Taxonomy" id="416213"/>
    <lineage>
        <taxon>Bacteria</taxon>
        <taxon>Pseudomonadati</taxon>
        <taxon>Pseudomonadota</taxon>
        <taxon>Betaproteobacteria</taxon>
        <taxon>Ferrovales</taxon>
        <taxon>Ferrovaceae</taxon>
        <taxon>Ferrovum</taxon>
    </lineage>
</organism>
<gene>
    <name evidence="1" type="ORF">JZL65_05120</name>
</gene>
<protein>
    <submittedName>
        <fullName evidence="1">Uncharacterized protein</fullName>
    </submittedName>
</protein>
<evidence type="ECO:0000313" key="2">
    <source>
        <dbReference type="Proteomes" id="UP000683551"/>
    </source>
</evidence>
<name>A0A9E6MZ67_9PROT</name>
<dbReference type="Proteomes" id="UP000683551">
    <property type="component" value="Chromosome"/>
</dbReference>